<evidence type="ECO:0000313" key="4">
    <source>
        <dbReference type="Proteomes" id="UP000249645"/>
    </source>
</evidence>
<evidence type="ECO:0000256" key="1">
    <source>
        <dbReference type="ARBA" id="ARBA00007637"/>
    </source>
</evidence>
<reference evidence="3 4" key="1">
    <citation type="submission" date="2017-11" db="EMBL/GenBank/DDBJ databases">
        <title>Infants hospitalized years apart are colonized by the same room-sourced microbial strains.</title>
        <authorList>
            <person name="Brooks B."/>
            <person name="Olm M.R."/>
            <person name="Firek B.A."/>
            <person name="Baker R."/>
            <person name="Thomas B.C."/>
            <person name="Morowitz M.J."/>
            <person name="Banfield J.F."/>
        </authorList>
    </citation>
    <scope>NUCLEOTIDE SEQUENCE [LARGE SCALE GENOMIC DNA]</scope>
    <source>
        <strain evidence="3">S2_009_000_R2_76</strain>
    </source>
</reference>
<organism evidence="3 4">
    <name type="scientific">Pseudopedobacter saltans</name>
    <dbReference type="NCBI Taxonomy" id="151895"/>
    <lineage>
        <taxon>Bacteria</taxon>
        <taxon>Pseudomonadati</taxon>
        <taxon>Bacteroidota</taxon>
        <taxon>Sphingobacteriia</taxon>
        <taxon>Sphingobacteriales</taxon>
        <taxon>Sphingobacteriaceae</taxon>
        <taxon>Pseudopedobacter</taxon>
    </lineage>
</organism>
<protein>
    <submittedName>
        <fullName evidence="3">NAD(P)-dependent oxidoreductase</fullName>
    </submittedName>
</protein>
<accession>A0A2W5FBC6</accession>
<dbReference type="Pfam" id="PF01370">
    <property type="entry name" value="Epimerase"/>
    <property type="match status" value="1"/>
</dbReference>
<dbReference type="PANTHER" id="PTHR43000">
    <property type="entry name" value="DTDP-D-GLUCOSE 4,6-DEHYDRATASE-RELATED"/>
    <property type="match status" value="1"/>
</dbReference>
<dbReference type="AlphaFoldDB" id="A0A2W5FBC6"/>
<comment type="caution">
    <text evidence="3">The sequence shown here is derived from an EMBL/GenBank/DDBJ whole genome shotgun (WGS) entry which is preliminary data.</text>
</comment>
<dbReference type="Proteomes" id="UP000249645">
    <property type="component" value="Unassembled WGS sequence"/>
</dbReference>
<gene>
    <name evidence="3" type="ORF">DI598_04480</name>
</gene>
<dbReference type="InterPro" id="IPR036291">
    <property type="entry name" value="NAD(P)-bd_dom_sf"/>
</dbReference>
<feature type="domain" description="NAD-dependent epimerase/dehydratase" evidence="2">
    <location>
        <begin position="6"/>
        <end position="234"/>
    </location>
</feature>
<dbReference type="Gene3D" id="3.40.50.720">
    <property type="entry name" value="NAD(P)-binding Rossmann-like Domain"/>
    <property type="match status" value="1"/>
</dbReference>
<dbReference type="SUPFAM" id="SSF51735">
    <property type="entry name" value="NAD(P)-binding Rossmann-fold domains"/>
    <property type="match status" value="1"/>
</dbReference>
<proteinExistence type="inferred from homology"/>
<dbReference type="InterPro" id="IPR001509">
    <property type="entry name" value="Epimerase_deHydtase"/>
</dbReference>
<evidence type="ECO:0000313" key="3">
    <source>
        <dbReference type="EMBL" id="PZP50930.1"/>
    </source>
</evidence>
<sequence>MEKVKILLTGGTGFLGSAILRNLKKTENVDILAVKRPHSNIEQFKDLLGIQWVDLDVENEFIEKWIDFKPNIIIHSAWAGVSNAERASWNVQLQNFELFRNLIHLAEKVNIDKFIVLGSQSEYGIYNTAVSENAEIVGHDAYAACKIAMNSLLESFCSKENINWYWLRVFSIYGPGENENWFIPWIISKMLNNEDVALTGCEQEYDYLYIDDFAKMIEKIVFSKKENQGIYNICSGNSLPLKKIALKIKELINGNAKLDFGAIPYRDNQSMFLGGNISKFKNNYGAIPDIGLTLGLQQTINYYRSRLL</sequence>
<comment type="similarity">
    <text evidence="1">Belongs to the NAD(P)-dependent epimerase/dehydratase family.</text>
</comment>
<name>A0A2W5FBC6_9SPHI</name>
<evidence type="ECO:0000259" key="2">
    <source>
        <dbReference type="Pfam" id="PF01370"/>
    </source>
</evidence>
<dbReference type="EMBL" id="QFOI01000048">
    <property type="protein sequence ID" value="PZP50930.1"/>
    <property type="molecule type" value="Genomic_DNA"/>
</dbReference>